<gene>
    <name evidence="2" type="ORF">HQN59_06215</name>
</gene>
<comment type="caution">
    <text evidence="2">The sequence shown here is derived from an EMBL/GenBank/DDBJ whole genome shotgun (WGS) entry which is preliminary data.</text>
</comment>
<protein>
    <submittedName>
        <fullName evidence="2">Uncharacterized protein</fullName>
    </submittedName>
</protein>
<reference evidence="2 3" key="1">
    <citation type="submission" date="2020-06" db="EMBL/GenBank/DDBJ databases">
        <title>Schlegella sp. ID0723 isolated from air conditioner.</title>
        <authorList>
            <person name="Kim D.Y."/>
            <person name="Kim D.-U."/>
        </authorList>
    </citation>
    <scope>NUCLEOTIDE SEQUENCE [LARGE SCALE GENOMIC DNA]</scope>
    <source>
        <strain evidence="2 3">ID0723</strain>
    </source>
</reference>
<feature type="transmembrane region" description="Helical" evidence="1">
    <location>
        <begin position="136"/>
        <end position="157"/>
    </location>
</feature>
<dbReference type="AlphaFoldDB" id="A0A7Y6NLE1"/>
<evidence type="ECO:0000313" key="3">
    <source>
        <dbReference type="Proteomes" id="UP000529637"/>
    </source>
</evidence>
<keyword evidence="1" id="KW-0812">Transmembrane</keyword>
<organism evidence="2 3">
    <name type="scientific">Piscinibacter koreensis</name>
    <dbReference type="NCBI Taxonomy" id="2742824"/>
    <lineage>
        <taxon>Bacteria</taxon>
        <taxon>Pseudomonadati</taxon>
        <taxon>Pseudomonadota</taxon>
        <taxon>Betaproteobacteria</taxon>
        <taxon>Burkholderiales</taxon>
        <taxon>Sphaerotilaceae</taxon>
        <taxon>Piscinibacter</taxon>
    </lineage>
</organism>
<evidence type="ECO:0000313" key="2">
    <source>
        <dbReference type="EMBL" id="NUZ05353.1"/>
    </source>
</evidence>
<sequence length="161" mass="17491">MRGSPKGNAPWKERAFMMVWPDRSIERTAQRPLRARRRRCSNVVRRQGEPVSSWAKVLVVAFVGSFAALAIALAVQGAFKAAAGALIPAALLAPALLEAWRPGKYLLRARADGSPDNLVGRVKQFRLDHPGVDGTLLLGVLAIIMLGPIAALIFRVVETLF</sequence>
<name>A0A7Y6NLE1_9BURK</name>
<keyword evidence="1" id="KW-0472">Membrane</keyword>
<evidence type="ECO:0000256" key="1">
    <source>
        <dbReference type="SAM" id="Phobius"/>
    </source>
</evidence>
<feature type="transmembrane region" description="Helical" evidence="1">
    <location>
        <begin position="54"/>
        <end position="75"/>
    </location>
</feature>
<dbReference type="EMBL" id="JABWMJ010000002">
    <property type="protein sequence ID" value="NUZ05353.1"/>
    <property type="molecule type" value="Genomic_DNA"/>
</dbReference>
<accession>A0A7Y6NLE1</accession>
<dbReference type="Proteomes" id="UP000529637">
    <property type="component" value="Unassembled WGS sequence"/>
</dbReference>
<keyword evidence="1" id="KW-1133">Transmembrane helix</keyword>
<proteinExistence type="predicted"/>
<keyword evidence="3" id="KW-1185">Reference proteome</keyword>